<feature type="signal peptide" evidence="1">
    <location>
        <begin position="1"/>
        <end position="20"/>
    </location>
</feature>
<evidence type="ECO:0000313" key="3">
    <source>
        <dbReference type="Proteomes" id="UP001447008"/>
    </source>
</evidence>
<dbReference type="RefSeq" id="WP_342679213.1">
    <property type="nucleotide sequence ID" value="NZ_JBCGCU010000013.1"/>
</dbReference>
<keyword evidence="3" id="KW-1185">Reference proteome</keyword>
<accession>A0ABU9MY74</accession>
<reference evidence="2 3" key="1">
    <citation type="submission" date="2024-03" db="EMBL/GenBank/DDBJ databases">
        <title>Pseudoalteromonas qingdaonensis sp. nov., isolated from the intestines of marine benthic organisms.</title>
        <authorList>
            <person name="Lin X."/>
            <person name="Fang S."/>
            <person name="Hu X."/>
        </authorList>
    </citation>
    <scope>NUCLEOTIDE SEQUENCE [LARGE SCALE GENOMIC DNA]</scope>
    <source>
        <strain evidence="2 3">YIC-827</strain>
    </source>
</reference>
<gene>
    <name evidence="2" type="ORF">WCN91_11550</name>
</gene>
<dbReference type="PROSITE" id="PS51257">
    <property type="entry name" value="PROKAR_LIPOPROTEIN"/>
    <property type="match status" value="1"/>
</dbReference>
<dbReference type="EMBL" id="JBCGCU010000013">
    <property type="protein sequence ID" value="MEM0516040.1"/>
    <property type="molecule type" value="Genomic_DNA"/>
</dbReference>
<comment type="caution">
    <text evidence="2">The sequence shown here is derived from an EMBL/GenBank/DDBJ whole genome shotgun (WGS) entry which is preliminary data.</text>
</comment>
<dbReference type="Proteomes" id="UP001447008">
    <property type="component" value="Unassembled WGS sequence"/>
</dbReference>
<evidence type="ECO:0008006" key="4">
    <source>
        <dbReference type="Google" id="ProtNLM"/>
    </source>
</evidence>
<evidence type="ECO:0000313" key="2">
    <source>
        <dbReference type="EMBL" id="MEM0516040.1"/>
    </source>
</evidence>
<proteinExistence type="predicted"/>
<protein>
    <recommendedName>
        <fullName evidence="4">Lipoprotein</fullName>
    </recommendedName>
</protein>
<organism evidence="2 3">
    <name type="scientific">Pseudoalteromonas qingdaonensis</name>
    <dbReference type="NCBI Taxonomy" id="3131913"/>
    <lineage>
        <taxon>Bacteria</taxon>
        <taxon>Pseudomonadati</taxon>
        <taxon>Pseudomonadota</taxon>
        <taxon>Gammaproteobacteria</taxon>
        <taxon>Alteromonadales</taxon>
        <taxon>Pseudoalteromonadaceae</taxon>
        <taxon>Pseudoalteromonas</taxon>
    </lineage>
</organism>
<keyword evidence="1" id="KW-0732">Signal</keyword>
<name>A0ABU9MY74_9GAMM</name>
<evidence type="ECO:0000256" key="1">
    <source>
        <dbReference type="SAM" id="SignalP"/>
    </source>
</evidence>
<feature type="chain" id="PRO_5046709936" description="Lipoprotein" evidence="1">
    <location>
        <begin position="21"/>
        <end position="171"/>
    </location>
</feature>
<sequence>MRLSLVALTVLALSACNSNSQEETQAVAAEKPNQAHQLENQLKPAPKQLVTTEKPIRAENMKMTATAESIAQGYKQIHELTADKSCDTTQQCQVVAVGSRACGGANEYLVFSTKSADAEQVKAMAKELTAQEQQFNLNTGAVSICEHLMRPSTQCQESQCVKIQGSSSSAY</sequence>